<sequence>MSTFHLPFDEMSISLEDVSILLKIPITGKVVAVEKFTKYTEESHADAIKLVFKLLGVSIEMLKKK</sequence>
<reference evidence="1 2" key="1">
    <citation type="submission" date="2024-01" db="EMBL/GenBank/DDBJ databases">
        <title>Genome assemblies of Stephania.</title>
        <authorList>
            <person name="Yang L."/>
        </authorList>
    </citation>
    <scope>NUCLEOTIDE SEQUENCE [LARGE SCALE GENOMIC DNA]</scope>
    <source>
        <strain evidence="1">JXDWG</strain>
        <tissue evidence="1">Leaf</tissue>
    </source>
</reference>
<protein>
    <submittedName>
        <fullName evidence="1">Uncharacterized protein</fullName>
    </submittedName>
</protein>
<evidence type="ECO:0000313" key="1">
    <source>
        <dbReference type="EMBL" id="KAK9088824.1"/>
    </source>
</evidence>
<dbReference type="AlphaFoldDB" id="A0AAP0EH95"/>
<dbReference type="Proteomes" id="UP001419268">
    <property type="component" value="Unassembled WGS sequence"/>
</dbReference>
<name>A0AAP0EH95_9MAGN</name>
<accession>A0AAP0EH95</accession>
<proteinExistence type="predicted"/>
<gene>
    <name evidence="1" type="ORF">Scep_027906</name>
</gene>
<comment type="caution">
    <text evidence="1">The sequence shown here is derived from an EMBL/GenBank/DDBJ whole genome shotgun (WGS) entry which is preliminary data.</text>
</comment>
<organism evidence="1 2">
    <name type="scientific">Stephania cephalantha</name>
    <dbReference type="NCBI Taxonomy" id="152367"/>
    <lineage>
        <taxon>Eukaryota</taxon>
        <taxon>Viridiplantae</taxon>
        <taxon>Streptophyta</taxon>
        <taxon>Embryophyta</taxon>
        <taxon>Tracheophyta</taxon>
        <taxon>Spermatophyta</taxon>
        <taxon>Magnoliopsida</taxon>
        <taxon>Ranunculales</taxon>
        <taxon>Menispermaceae</taxon>
        <taxon>Menispermoideae</taxon>
        <taxon>Cissampelideae</taxon>
        <taxon>Stephania</taxon>
    </lineage>
</organism>
<evidence type="ECO:0000313" key="2">
    <source>
        <dbReference type="Proteomes" id="UP001419268"/>
    </source>
</evidence>
<keyword evidence="2" id="KW-1185">Reference proteome</keyword>
<dbReference type="EMBL" id="JBBNAG010000012">
    <property type="protein sequence ID" value="KAK9088824.1"/>
    <property type="molecule type" value="Genomic_DNA"/>
</dbReference>